<dbReference type="OrthoDB" id="406368at2759"/>
<dbReference type="PANTHER" id="PTHR40429">
    <property type="entry name" value="FLAGELLAR ASSOCIATED PROTEIN"/>
    <property type="match status" value="1"/>
</dbReference>
<evidence type="ECO:0000256" key="1">
    <source>
        <dbReference type="SAM" id="MobiDB-lite"/>
    </source>
</evidence>
<name>D8LUA5_ECTSI</name>
<evidence type="ECO:0000313" key="2">
    <source>
        <dbReference type="EMBL" id="CBN75446.1"/>
    </source>
</evidence>
<dbReference type="AlphaFoldDB" id="D8LUA5"/>
<evidence type="ECO:0008006" key="4">
    <source>
        <dbReference type="Google" id="ProtNLM"/>
    </source>
</evidence>
<proteinExistence type="predicted"/>
<protein>
    <recommendedName>
        <fullName evidence="4">Flagellar associated protein</fullName>
    </recommendedName>
</protein>
<accession>D8LUA5</accession>
<gene>
    <name evidence="2" type="ORF">Esi_0099_0052</name>
</gene>
<dbReference type="PANTHER" id="PTHR40429:SF1">
    <property type="entry name" value="FLAGELLAR ASSOCIATED PROTEIN"/>
    <property type="match status" value="1"/>
</dbReference>
<dbReference type="Pfam" id="PF07004">
    <property type="entry name" value="SHIPPO-rpt"/>
    <property type="match status" value="4"/>
</dbReference>
<evidence type="ECO:0000313" key="3">
    <source>
        <dbReference type="Proteomes" id="UP000002630"/>
    </source>
</evidence>
<dbReference type="InParanoid" id="D8LUA5"/>
<feature type="region of interest" description="Disordered" evidence="1">
    <location>
        <begin position="54"/>
        <end position="74"/>
    </location>
</feature>
<sequence>MAMTTQQNSRADLVSNSLGGEYLPAATKSKSSDILKMRRTLMDSYNETVRSAPKIGFGTAGRPPLQDGGAEAPGPGAYQLKSTMFVNPSSMIRSPPSFTMRGREKFGSPDLKAIDRTCQLEPGPGHYKLAIVNPQEENAPKYTFPKDAGAMIRENVVRAPGPGRYNLHPGVGKQVLSTKRSHNGVGFGTGNRPDLLVQSTADVGPGEYSIPGSTGERQVDSRRCNKSGAKFSKAVRMGKPGSLEDVAPGPGNYRLPPGICGQGAASPYPSAPAATLSGREKFGSPFGW</sequence>
<feature type="region of interest" description="Disordered" evidence="1">
    <location>
        <begin position="267"/>
        <end position="288"/>
    </location>
</feature>
<dbReference type="Proteomes" id="UP000002630">
    <property type="component" value="Linkage Group LG17"/>
</dbReference>
<keyword evidence="3" id="KW-1185">Reference proteome</keyword>
<dbReference type="eggNOG" id="ENOG502QT9S">
    <property type="taxonomic scope" value="Eukaryota"/>
</dbReference>
<dbReference type="EMBL" id="FN649742">
    <property type="protein sequence ID" value="CBN75446.1"/>
    <property type="molecule type" value="Genomic_DNA"/>
</dbReference>
<dbReference type="InterPro" id="IPR010736">
    <property type="entry name" value="SHIPPO-rpt"/>
</dbReference>
<dbReference type="OMA" id="IKSSCGE"/>
<reference evidence="2 3" key="1">
    <citation type="journal article" date="2010" name="Nature">
        <title>The Ectocarpus genome and the independent evolution of multicellularity in brown algae.</title>
        <authorList>
            <person name="Cock J.M."/>
            <person name="Sterck L."/>
            <person name="Rouze P."/>
            <person name="Scornet D."/>
            <person name="Allen A.E."/>
            <person name="Amoutzias G."/>
            <person name="Anthouard V."/>
            <person name="Artiguenave F."/>
            <person name="Aury J.M."/>
            <person name="Badger J.H."/>
            <person name="Beszteri B."/>
            <person name="Billiau K."/>
            <person name="Bonnet E."/>
            <person name="Bothwell J.H."/>
            <person name="Bowler C."/>
            <person name="Boyen C."/>
            <person name="Brownlee C."/>
            <person name="Carrano C.J."/>
            <person name="Charrier B."/>
            <person name="Cho G.Y."/>
            <person name="Coelho S.M."/>
            <person name="Collen J."/>
            <person name="Corre E."/>
            <person name="Da Silva C."/>
            <person name="Delage L."/>
            <person name="Delaroque N."/>
            <person name="Dittami S.M."/>
            <person name="Doulbeau S."/>
            <person name="Elias M."/>
            <person name="Farnham G."/>
            <person name="Gachon C.M."/>
            <person name="Gschloessl B."/>
            <person name="Heesch S."/>
            <person name="Jabbari K."/>
            <person name="Jubin C."/>
            <person name="Kawai H."/>
            <person name="Kimura K."/>
            <person name="Kloareg B."/>
            <person name="Kupper F.C."/>
            <person name="Lang D."/>
            <person name="Le Bail A."/>
            <person name="Leblanc C."/>
            <person name="Lerouge P."/>
            <person name="Lohr M."/>
            <person name="Lopez P.J."/>
            <person name="Martens C."/>
            <person name="Maumus F."/>
            <person name="Michel G."/>
            <person name="Miranda-Saavedra D."/>
            <person name="Morales J."/>
            <person name="Moreau H."/>
            <person name="Motomura T."/>
            <person name="Nagasato C."/>
            <person name="Napoli C.A."/>
            <person name="Nelson D.R."/>
            <person name="Nyvall-Collen P."/>
            <person name="Peters A.F."/>
            <person name="Pommier C."/>
            <person name="Potin P."/>
            <person name="Poulain J."/>
            <person name="Quesneville H."/>
            <person name="Read B."/>
            <person name="Rensing S.A."/>
            <person name="Ritter A."/>
            <person name="Rousvoal S."/>
            <person name="Samanta M."/>
            <person name="Samson G."/>
            <person name="Schroeder D.C."/>
            <person name="Segurens B."/>
            <person name="Strittmatter M."/>
            <person name="Tonon T."/>
            <person name="Tregear J.W."/>
            <person name="Valentin K."/>
            <person name="von Dassow P."/>
            <person name="Yamagishi T."/>
            <person name="Van de Peer Y."/>
            <person name="Wincker P."/>
        </authorList>
    </citation>
    <scope>NUCLEOTIDE SEQUENCE [LARGE SCALE GENOMIC DNA]</scope>
    <source>
        <strain evidence="3">Ec32 / CCAP1310/4</strain>
    </source>
</reference>
<dbReference type="EMBL" id="FN649232">
    <property type="protein sequence ID" value="CBN75446.1"/>
    <property type="molecule type" value="Genomic_DNA"/>
</dbReference>
<organism evidence="2 3">
    <name type="scientific">Ectocarpus siliculosus</name>
    <name type="common">Brown alga</name>
    <name type="synonym">Conferva siliculosa</name>
    <dbReference type="NCBI Taxonomy" id="2880"/>
    <lineage>
        <taxon>Eukaryota</taxon>
        <taxon>Sar</taxon>
        <taxon>Stramenopiles</taxon>
        <taxon>Ochrophyta</taxon>
        <taxon>PX clade</taxon>
        <taxon>Phaeophyceae</taxon>
        <taxon>Ectocarpales</taxon>
        <taxon>Ectocarpaceae</taxon>
        <taxon>Ectocarpus</taxon>
    </lineage>
</organism>